<dbReference type="PANTHER" id="PTHR36108:SF13">
    <property type="entry name" value="COLOSSIN-B-RELATED"/>
    <property type="match status" value="1"/>
</dbReference>
<comment type="similarity">
    <text evidence="1">Belongs to the serine-aspartate repeat-containing protein (SDr) family.</text>
</comment>
<protein>
    <submittedName>
        <fullName evidence="6">Intimin</fullName>
    </submittedName>
</protein>
<gene>
    <name evidence="6" type="primary">eae</name>
    <name evidence="6" type="ORF">MAMMFC1_04043</name>
</gene>
<feature type="signal peptide" evidence="4">
    <location>
        <begin position="1"/>
        <end position="35"/>
    </location>
</feature>
<dbReference type="GO" id="GO:0030246">
    <property type="term" value="F:carbohydrate binding"/>
    <property type="evidence" value="ECO:0007669"/>
    <property type="project" value="InterPro"/>
</dbReference>
<dbReference type="EMBL" id="AP018449">
    <property type="protein sequence ID" value="BBB93331.1"/>
    <property type="molecule type" value="Genomic_DNA"/>
</dbReference>
<evidence type="ECO:0000313" key="6">
    <source>
        <dbReference type="EMBL" id="BBB93331.1"/>
    </source>
</evidence>
<accession>A0A348AQI3</accession>
<keyword evidence="7" id="KW-1185">Reference proteome</keyword>
<dbReference type="KEGG" id="mana:MAMMFC1_04043"/>
<dbReference type="OrthoDB" id="1672232at2"/>
<dbReference type="Pfam" id="PF13620">
    <property type="entry name" value="CarboxypepD_reg"/>
    <property type="match status" value="1"/>
</dbReference>
<feature type="chain" id="PRO_5039720982" evidence="4">
    <location>
        <begin position="36"/>
        <end position="1403"/>
    </location>
</feature>
<evidence type="ECO:0000256" key="4">
    <source>
        <dbReference type="SAM" id="SignalP"/>
    </source>
</evidence>
<keyword evidence="3 4" id="KW-0732">Signal</keyword>
<sequence>MLQGRKARKILANLLIGLMLLTNPVVIPAVQAVNAAEQTAAKERQTATAQGSPTQSVTDTVYTVDKSANRQPAVQLATGFADGDGQLSNQPTTKDKAFRFGNSLLSYYLNQGKNHGPRWLKTTSLNFFVSEDFKPVYSFETIQPFGEVDGRASLWFWQGRYAHGGDASTANIGLGWRKLSADKHSMVGYNLFYDYGFQYNLARVGLGGEYFNKQAEYRFNVYHPVSGDRQTNVSYRDTGTLYSYIRAVDGLDLEMGTSLPHAQWMKWYLKGYFYDNKHNDDELGYQLRTTMQISPRFRLELGYRYSNLSHEPYATFKYQLADILSPSVKDDKKTGDNSDLSYKLLQPVERDNDIKTETYTRFVAYTGSIQVTVNNSLNSTPIVGATVQAYQNGVAAGPAVATDISGKALINGLTVGNYTVQVIYSTISATTNVTVVKDQTTAAAVNLAVRGGSTRITVLDGQSQPVSGASVTATLSGTTVAQAEKSWFDRVLGVQTAYAATALFNVTVNADANGTAEFTNLPSGTYVFTVSHNGHTIMSQGVEIATSGSNNITVILPTSGGNIQAVVKDSSGTAISGATVHVLSGTTAVATCTTDSNGVAVIGGIAAGSYTISAAKTGYTSYELPNVNVIEGQTASAIVTLTRQTGNAQITVTFSDGATNVTPSFYVDGSTTPYANVSMTTTPTSTSPGVYTLTGLTANIAHSITCSAANYSSTTATTPLTVTPTSTTPATGTVTLTRQTGNAQITVTFSDGATNVTPSFYVDGSTTPYANVTVSTTPTNTNPGVYTLTGLTANAAHSITCSAANYSSTTATTPLTLTPTGTTPATGAVTLTRQTGNAQITVTFSDGATNVTPSFYVDGSTTPYANVTVSTTPTSTSPGVYTLTGLTANAAHSITCSAANYSSTTATTPLTLTPTSTTPATGAVTLTRQTGNAQITVTFSDGATNVTPSFYVDGSTMPYANVTVSTTPTSTSPGVYTLTGLTANAAHSITCSAANYSSTTATTPLTLTPTGTTPATGAVTLTRQTGNAQITVTFSDGATNVTPSFYVDGSTTPYANVAMTTAPTSTSPGVYTLTGLTANIAHSITCSAANYSSTTATTPLTLTPTGTTPATGAVTLIRQTGNAQITVTFSDGATNVTPSFYVDGSTTPYANVTVSTTPTSTSPGVYTLTGLAANVAHSITCSAANYDSSAALSVTPSGTETVNAGSVTLTRQTGGVKITAVSQADGATLPALQMKLANTTNSSLTVTKTTDASGTATFDDLFSGQYEVTLYDTQGTAVNSSTLAVVSGNVQTNVGCSFPIVKIKTITIHNSGPGTTFAVTIANVQAATSMAVGNFTTDSIACTANIYVYYSSMPQYTVLIGDGRTYASPVPAETTRASGENPSGTFEISSNASEHILNIKMYW</sequence>
<dbReference type="Gene3D" id="2.40.160.160">
    <property type="entry name" value="Inverse autotransporter, beta-domain"/>
    <property type="match status" value="1"/>
</dbReference>
<evidence type="ECO:0000256" key="3">
    <source>
        <dbReference type="ARBA" id="ARBA00022729"/>
    </source>
</evidence>
<evidence type="ECO:0000256" key="2">
    <source>
        <dbReference type="ARBA" id="ARBA00022525"/>
    </source>
</evidence>
<dbReference type="InterPro" id="IPR038177">
    <property type="entry name" value="IAT_beta_sf"/>
</dbReference>
<proteinExistence type="inferred from homology"/>
<dbReference type="SUPFAM" id="SSF49452">
    <property type="entry name" value="Starch-binding domain-like"/>
    <property type="match status" value="1"/>
</dbReference>
<dbReference type="Pfam" id="PF11924">
    <property type="entry name" value="IAT_beta"/>
    <property type="match status" value="1"/>
</dbReference>
<evidence type="ECO:0000313" key="7">
    <source>
        <dbReference type="Proteomes" id="UP000276437"/>
    </source>
</evidence>
<name>A0A348AQI3_9FIRM</name>
<keyword evidence="2" id="KW-0964">Secreted</keyword>
<dbReference type="InterPro" id="IPR013784">
    <property type="entry name" value="Carb-bd-like_fold"/>
</dbReference>
<dbReference type="Proteomes" id="UP000276437">
    <property type="component" value="Chromosome"/>
</dbReference>
<reference evidence="6 7" key="1">
    <citation type="journal article" date="2018" name="Int. J. Syst. Evol. Microbiol.">
        <title>Methylomusa anaerophila gen. nov., sp. nov., an anaerobic methanol-utilizing bacterium isolated from a microbial fuel cell.</title>
        <authorList>
            <person name="Amano N."/>
            <person name="Yamamuro A."/>
            <person name="Miyahara M."/>
            <person name="Kouzuma A."/>
            <person name="Abe T."/>
            <person name="Watanabe K."/>
        </authorList>
    </citation>
    <scope>NUCLEOTIDE SEQUENCE [LARGE SCALE GENOMIC DNA]</scope>
    <source>
        <strain evidence="6 7">MMFC1</strain>
    </source>
</reference>
<dbReference type="RefSeq" id="WP_126310175.1">
    <property type="nucleotide sequence ID" value="NZ_AP018449.1"/>
</dbReference>
<organism evidence="6 7">
    <name type="scientific">Methylomusa anaerophila</name>
    <dbReference type="NCBI Taxonomy" id="1930071"/>
    <lineage>
        <taxon>Bacteria</taxon>
        <taxon>Bacillati</taxon>
        <taxon>Bacillota</taxon>
        <taxon>Negativicutes</taxon>
        <taxon>Selenomonadales</taxon>
        <taxon>Sporomusaceae</taxon>
        <taxon>Methylomusa</taxon>
    </lineage>
</organism>
<dbReference type="Gene3D" id="2.60.40.1120">
    <property type="entry name" value="Carboxypeptidase-like, regulatory domain"/>
    <property type="match status" value="2"/>
</dbReference>
<feature type="domain" description="Inverse autotransporter beta-domain" evidence="5">
    <location>
        <begin position="93"/>
        <end position="352"/>
    </location>
</feature>
<dbReference type="SUPFAM" id="SSF49478">
    <property type="entry name" value="Cna protein B-type domain"/>
    <property type="match status" value="3"/>
</dbReference>
<evidence type="ECO:0000259" key="5">
    <source>
        <dbReference type="Pfam" id="PF11924"/>
    </source>
</evidence>
<dbReference type="PANTHER" id="PTHR36108">
    <property type="entry name" value="COLOSSIN-B-RELATED"/>
    <property type="match status" value="1"/>
</dbReference>
<dbReference type="InterPro" id="IPR024519">
    <property type="entry name" value="IAT_beta"/>
</dbReference>
<evidence type="ECO:0000256" key="1">
    <source>
        <dbReference type="ARBA" id="ARBA00007257"/>
    </source>
</evidence>